<organism evidence="2 3">
    <name type="scientific">Deinococcus aquiradiocola</name>
    <dbReference type="NCBI Taxonomy" id="393059"/>
    <lineage>
        <taxon>Bacteria</taxon>
        <taxon>Thermotogati</taxon>
        <taxon>Deinococcota</taxon>
        <taxon>Deinococci</taxon>
        <taxon>Deinococcales</taxon>
        <taxon>Deinococcaceae</taxon>
        <taxon>Deinococcus</taxon>
    </lineage>
</organism>
<feature type="compositionally biased region" description="Polar residues" evidence="1">
    <location>
        <begin position="21"/>
        <end position="33"/>
    </location>
</feature>
<feature type="compositionally biased region" description="Polar residues" evidence="1">
    <location>
        <begin position="1"/>
        <end position="13"/>
    </location>
</feature>
<proteinExistence type="predicted"/>
<comment type="caution">
    <text evidence="2">The sequence shown here is derived from an EMBL/GenBank/DDBJ whole genome shotgun (WGS) entry which is preliminary data.</text>
</comment>
<dbReference type="RefSeq" id="WP_188960435.1">
    <property type="nucleotide sequence ID" value="NZ_BMOE01000001.1"/>
</dbReference>
<dbReference type="Proteomes" id="UP000635726">
    <property type="component" value="Unassembled WGS sequence"/>
</dbReference>
<feature type="region of interest" description="Disordered" evidence="1">
    <location>
        <begin position="1"/>
        <end position="63"/>
    </location>
</feature>
<reference evidence="2" key="1">
    <citation type="journal article" date="2014" name="Int. J. Syst. Evol. Microbiol.">
        <title>Complete genome sequence of Corynebacterium casei LMG S-19264T (=DSM 44701T), isolated from a smear-ripened cheese.</title>
        <authorList>
            <consortium name="US DOE Joint Genome Institute (JGI-PGF)"/>
            <person name="Walter F."/>
            <person name="Albersmeier A."/>
            <person name="Kalinowski J."/>
            <person name="Ruckert C."/>
        </authorList>
    </citation>
    <scope>NUCLEOTIDE SEQUENCE</scope>
    <source>
        <strain evidence="2">JCM 14371</strain>
    </source>
</reference>
<accession>A0A917P576</accession>
<name>A0A917P576_9DEIO</name>
<sequence length="63" mass="7075">MTKSGTTGDQPVEQQFEENVPQEQVQDNANWDTGTPKDPPAEDKEGYWEQVTDENADPPTPEQ</sequence>
<gene>
    <name evidence="2" type="ORF">GCM10008939_02730</name>
</gene>
<dbReference type="AlphaFoldDB" id="A0A917P576"/>
<evidence type="ECO:0000313" key="2">
    <source>
        <dbReference type="EMBL" id="GGJ62334.1"/>
    </source>
</evidence>
<protein>
    <submittedName>
        <fullName evidence="2">Uncharacterized protein</fullName>
    </submittedName>
</protein>
<dbReference type="EMBL" id="BMOE01000001">
    <property type="protein sequence ID" value="GGJ62334.1"/>
    <property type="molecule type" value="Genomic_DNA"/>
</dbReference>
<evidence type="ECO:0000313" key="3">
    <source>
        <dbReference type="Proteomes" id="UP000635726"/>
    </source>
</evidence>
<evidence type="ECO:0000256" key="1">
    <source>
        <dbReference type="SAM" id="MobiDB-lite"/>
    </source>
</evidence>
<reference evidence="2" key="2">
    <citation type="submission" date="2020-09" db="EMBL/GenBank/DDBJ databases">
        <authorList>
            <person name="Sun Q."/>
            <person name="Ohkuma M."/>
        </authorList>
    </citation>
    <scope>NUCLEOTIDE SEQUENCE</scope>
    <source>
        <strain evidence="2">JCM 14371</strain>
    </source>
</reference>
<keyword evidence="3" id="KW-1185">Reference proteome</keyword>